<dbReference type="Proteomes" id="UP000471501">
    <property type="component" value="Unassembled WGS sequence"/>
</dbReference>
<dbReference type="EMBL" id="WSTB01000018">
    <property type="protein sequence ID" value="MWB96760.1"/>
    <property type="molecule type" value="Genomic_DNA"/>
</dbReference>
<proteinExistence type="predicted"/>
<protein>
    <submittedName>
        <fullName evidence="1">Uncharacterized protein</fullName>
    </submittedName>
</protein>
<dbReference type="RefSeq" id="WP_160376647.1">
    <property type="nucleotide sequence ID" value="NZ_WSTB01000018.1"/>
</dbReference>
<evidence type="ECO:0000313" key="2">
    <source>
        <dbReference type="Proteomes" id="UP000471501"/>
    </source>
</evidence>
<dbReference type="AlphaFoldDB" id="A0A6I4NRA7"/>
<name>A0A6I4NRA7_9FLAO</name>
<reference evidence="1 2" key="1">
    <citation type="submission" date="2019-12" db="EMBL/GenBank/DDBJ databases">
        <authorList>
            <person name="Kim Y.S."/>
        </authorList>
    </citation>
    <scope>NUCLEOTIDE SEQUENCE [LARGE SCALE GENOMIC DNA]</scope>
    <source>
        <strain evidence="1 2">GA093</strain>
    </source>
</reference>
<keyword evidence="2" id="KW-1185">Reference proteome</keyword>
<organism evidence="1 2">
    <name type="scientific">Flavobacterium hydrocarbonoxydans</name>
    <dbReference type="NCBI Taxonomy" id="2683249"/>
    <lineage>
        <taxon>Bacteria</taxon>
        <taxon>Pseudomonadati</taxon>
        <taxon>Bacteroidota</taxon>
        <taxon>Flavobacteriia</taxon>
        <taxon>Flavobacteriales</taxon>
        <taxon>Flavobacteriaceae</taxon>
        <taxon>Flavobacterium</taxon>
    </lineage>
</organism>
<gene>
    <name evidence="1" type="ORF">GON26_20555</name>
</gene>
<evidence type="ECO:0000313" key="1">
    <source>
        <dbReference type="EMBL" id="MWB96760.1"/>
    </source>
</evidence>
<comment type="caution">
    <text evidence="1">The sequence shown here is derived from an EMBL/GenBank/DDBJ whole genome shotgun (WGS) entry which is preliminary data.</text>
</comment>
<accession>A0A6I4NRA7</accession>
<sequence>MQETVLHNQSLIDFTLHHCGTIESLVAMTVANNLSITDPLTVKTILEVPEAIRKDEDIVGFYTDGKYVPAFNYSGPSYAIDEGIGEMIIEETFIVR</sequence>